<reference evidence="7 8" key="1">
    <citation type="submission" date="2019-10" db="EMBL/GenBank/DDBJ databases">
        <title>Genome sequence of Luteimicrobium xylanilyticum HY-24.</title>
        <authorList>
            <person name="Kim D.Y."/>
            <person name="Park H.-Y."/>
        </authorList>
    </citation>
    <scope>NUCLEOTIDE SEQUENCE [LARGE SCALE GENOMIC DNA]</scope>
    <source>
        <strain evidence="7 8">HY-24</strain>
    </source>
</reference>
<evidence type="ECO:0000313" key="8">
    <source>
        <dbReference type="Proteomes" id="UP000326702"/>
    </source>
</evidence>
<evidence type="ECO:0000256" key="3">
    <source>
        <dbReference type="ARBA" id="ARBA00048132"/>
    </source>
</evidence>
<dbReference type="AlphaFoldDB" id="A0A5P9QA06"/>
<keyword evidence="2 7" id="KW-0560">Oxidoreductase</keyword>
<dbReference type="GO" id="GO:0000160">
    <property type="term" value="P:phosphorelay signal transduction system"/>
    <property type="evidence" value="ECO:0007669"/>
    <property type="project" value="InterPro"/>
</dbReference>
<dbReference type="EMBL" id="CP045529">
    <property type="protein sequence ID" value="QFU98267.1"/>
    <property type="molecule type" value="Genomic_DNA"/>
</dbReference>
<accession>A0A5P9QA06</accession>
<dbReference type="InterPro" id="IPR050097">
    <property type="entry name" value="Ferredoxin-NADP_redctase_2"/>
</dbReference>
<protein>
    <submittedName>
        <fullName evidence="7">Thioredoxin-disulfide reductase</fullName>
        <ecNumber evidence="7">1.8.1.9</ecNumber>
    </submittedName>
</protein>
<organism evidence="7 8">
    <name type="scientific">Luteimicrobium xylanilyticum</name>
    <dbReference type="NCBI Taxonomy" id="1133546"/>
    <lineage>
        <taxon>Bacteria</taxon>
        <taxon>Bacillati</taxon>
        <taxon>Actinomycetota</taxon>
        <taxon>Actinomycetes</taxon>
        <taxon>Micrococcales</taxon>
        <taxon>Luteimicrobium</taxon>
    </lineage>
</organism>
<dbReference type="PROSITE" id="PS50110">
    <property type="entry name" value="RESPONSE_REGULATORY"/>
    <property type="match status" value="1"/>
</dbReference>
<sequence>MSTSIASPPLDGAPPRSAPTVPQQPAGSGTGAGRSDRARPVLLTVDDDPGVSRAVARDLRRRYGETYRVVRAESGEQALDVLHEVKLRGETVAVLVADHRMPGMSGIEFLEQAMDLFPAARRILLTAYADTDAAIQAVNVVDLDHYLLKPWDPPEEKLYPVLDAQLEAWSRRAPQPVAETKVVGHRWHARSSEVRELLARNAVPYRWYAVDSPEGDRLLTAAAGRLGTTFADPPPLPVVVTPDGGVLVAPDDSELAERVGLVTRPSSDFYDLVVVGGGPAGLSAALYGASEGLRTALVERTATGGQAGQSSRIENYLGFPDGVSGSQLTERARRQALKFGAELVTTREVVGLDVEGSAHTVRLSGGQSLDAQTVILASGVSYRMLGGPGLARLVGRGVYYGSVLTEAPSCAGERVLVVGGANSAGQAAVFLARDAARVTLVVRAASLEQGMSSYLVDQVRAHPRIDVRLGAEVVEANGDDHLEGVVLQDVSTGDRTPVETGWLFVFIGAAPRTDWLDGVVVRDAHGFVVAGPDLLQDGAPPAGWGLDRPPYHLETSVPGVFAAGDVRSESAKRVASAVGEGAMAVMLVHRYLDQR</sequence>
<dbReference type="SMART" id="SM00448">
    <property type="entry name" value="REC"/>
    <property type="match status" value="1"/>
</dbReference>
<keyword evidence="1" id="KW-0285">Flavoprotein</keyword>
<name>A0A5P9QA06_9MICO</name>
<evidence type="ECO:0000256" key="2">
    <source>
        <dbReference type="ARBA" id="ARBA00023002"/>
    </source>
</evidence>
<dbReference type="PRINTS" id="PR00469">
    <property type="entry name" value="PNDRDTASEII"/>
</dbReference>
<evidence type="ECO:0000256" key="4">
    <source>
        <dbReference type="PROSITE-ProRule" id="PRU00169"/>
    </source>
</evidence>
<dbReference type="InterPro" id="IPR023753">
    <property type="entry name" value="FAD/NAD-binding_dom"/>
</dbReference>
<dbReference type="EC" id="1.8.1.9" evidence="7"/>
<gene>
    <name evidence="7" type="ORF">KDY119_01779</name>
</gene>
<feature type="domain" description="Response regulatory" evidence="6">
    <location>
        <begin position="41"/>
        <end position="164"/>
    </location>
</feature>
<dbReference type="Proteomes" id="UP000326702">
    <property type="component" value="Chromosome"/>
</dbReference>
<dbReference type="RefSeq" id="WP_227994585.1">
    <property type="nucleotide sequence ID" value="NZ_BAABIH010000002.1"/>
</dbReference>
<keyword evidence="8" id="KW-1185">Reference proteome</keyword>
<dbReference type="Gene3D" id="3.40.50.2300">
    <property type="match status" value="1"/>
</dbReference>
<dbReference type="Gene3D" id="3.50.50.60">
    <property type="entry name" value="FAD/NAD(P)-binding domain"/>
    <property type="match status" value="2"/>
</dbReference>
<dbReference type="InterPro" id="IPR001789">
    <property type="entry name" value="Sig_transdc_resp-reg_receiver"/>
</dbReference>
<keyword evidence="4" id="KW-0597">Phosphoprotein</keyword>
<dbReference type="GO" id="GO:0004791">
    <property type="term" value="F:thioredoxin-disulfide reductase (NADPH) activity"/>
    <property type="evidence" value="ECO:0007669"/>
    <property type="project" value="UniProtKB-EC"/>
</dbReference>
<dbReference type="KEGG" id="lxl:KDY119_01779"/>
<dbReference type="SUPFAM" id="SSF51905">
    <property type="entry name" value="FAD/NAD(P)-binding domain"/>
    <property type="match status" value="1"/>
</dbReference>
<dbReference type="Pfam" id="PF07992">
    <property type="entry name" value="Pyr_redox_2"/>
    <property type="match status" value="1"/>
</dbReference>
<evidence type="ECO:0000259" key="6">
    <source>
        <dbReference type="PROSITE" id="PS50110"/>
    </source>
</evidence>
<dbReference type="PRINTS" id="PR00368">
    <property type="entry name" value="FADPNR"/>
</dbReference>
<evidence type="ECO:0000256" key="1">
    <source>
        <dbReference type="ARBA" id="ARBA00022630"/>
    </source>
</evidence>
<dbReference type="PANTHER" id="PTHR48105">
    <property type="entry name" value="THIOREDOXIN REDUCTASE 1-RELATED-RELATED"/>
    <property type="match status" value="1"/>
</dbReference>
<dbReference type="Pfam" id="PF00072">
    <property type="entry name" value="Response_reg"/>
    <property type="match status" value="1"/>
</dbReference>
<feature type="region of interest" description="Disordered" evidence="5">
    <location>
        <begin position="1"/>
        <end position="40"/>
    </location>
</feature>
<proteinExistence type="predicted"/>
<dbReference type="InterPro" id="IPR036188">
    <property type="entry name" value="FAD/NAD-bd_sf"/>
</dbReference>
<comment type="catalytic activity">
    <reaction evidence="3">
        <text>[thioredoxin]-dithiol + NADP(+) = [thioredoxin]-disulfide + NADPH + H(+)</text>
        <dbReference type="Rhea" id="RHEA:20345"/>
        <dbReference type="Rhea" id="RHEA-COMP:10698"/>
        <dbReference type="Rhea" id="RHEA-COMP:10700"/>
        <dbReference type="ChEBI" id="CHEBI:15378"/>
        <dbReference type="ChEBI" id="CHEBI:29950"/>
        <dbReference type="ChEBI" id="CHEBI:50058"/>
        <dbReference type="ChEBI" id="CHEBI:57783"/>
        <dbReference type="ChEBI" id="CHEBI:58349"/>
        <dbReference type="EC" id="1.8.1.9"/>
    </reaction>
</comment>
<dbReference type="SUPFAM" id="SSF52172">
    <property type="entry name" value="CheY-like"/>
    <property type="match status" value="1"/>
</dbReference>
<evidence type="ECO:0000313" key="7">
    <source>
        <dbReference type="EMBL" id="QFU98267.1"/>
    </source>
</evidence>
<feature type="modified residue" description="4-aspartylphosphate" evidence="4">
    <location>
        <position position="98"/>
    </location>
</feature>
<evidence type="ECO:0000256" key="5">
    <source>
        <dbReference type="SAM" id="MobiDB-lite"/>
    </source>
</evidence>
<dbReference type="InterPro" id="IPR011006">
    <property type="entry name" value="CheY-like_superfamily"/>
</dbReference>